<accession>A0A402B9K5</accession>
<dbReference type="RefSeq" id="WP_126628318.1">
    <property type="nucleotide sequence ID" value="NZ_BIFT01000001.1"/>
</dbReference>
<protein>
    <submittedName>
        <fullName evidence="1">Uncharacterized protein</fullName>
    </submittedName>
</protein>
<dbReference type="Gene3D" id="3.10.20.90">
    <property type="entry name" value="Phosphatidylinositol 3-kinase Catalytic Subunit, Chain A, domain 1"/>
    <property type="match status" value="1"/>
</dbReference>
<dbReference type="OrthoDB" id="163908at2"/>
<keyword evidence="2" id="KW-1185">Reference proteome</keyword>
<evidence type="ECO:0000313" key="1">
    <source>
        <dbReference type="EMBL" id="GCE28054.1"/>
    </source>
</evidence>
<comment type="caution">
    <text evidence="1">The sequence shown here is derived from an EMBL/GenBank/DDBJ whole genome shotgun (WGS) entry which is preliminary data.</text>
</comment>
<organism evidence="1 2">
    <name type="scientific">Dictyobacter alpinus</name>
    <dbReference type="NCBI Taxonomy" id="2014873"/>
    <lineage>
        <taxon>Bacteria</taxon>
        <taxon>Bacillati</taxon>
        <taxon>Chloroflexota</taxon>
        <taxon>Ktedonobacteria</taxon>
        <taxon>Ktedonobacterales</taxon>
        <taxon>Dictyobacteraceae</taxon>
        <taxon>Dictyobacter</taxon>
    </lineage>
</organism>
<gene>
    <name evidence="1" type="ORF">KDA_35380</name>
</gene>
<dbReference type="EMBL" id="BIFT01000001">
    <property type="protein sequence ID" value="GCE28054.1"/>
    <property type="molecule type" value="Genomic_DNA"/>
</dbReference>
<proteinExistence type="predicted"/>
<dbReference type="InterPro" id="IPR024962">
    <property type="entry name" value="YukD-like"/>
</dbReference>
<name>A0A402B9K5_9CHLR</name>
<reference evidence="2" key="1">
    <citation type="submission" date="2018-12" db="EMBL/GenBank/DDBJ databases">
        <title>Tengunoibacter tsumagoiensis gen. nov., sp. nov., Dictyobacter kobayashii sp. nov., D. alpinus sp. nov., and D. joshuensis sp. nov. and description of Dictyobacteraceae fam. nov. within the order Ktedonobacterales isolated from Tengu-no-mugimeshi.</title>
        <authorList>
            <person name="Wang C.M."/>
            <person name="Zheng Y."/>
            <person name="Sakai Y."/>
            <person name="Toyoda A."/>
            <person name="Minakuchi Y."/>
            <person name="Abe K."/>
            <person name="Yokota A."/>
            <person name="Yabe S."/>
        </authorList>
    </citation>
    <scope>NUCLEOTIDE SEQUENCE [LARGE SCALE GENOMIC DNA]</scope>
    <source>
        <strain evidence="2">Uno16</strain>
    </source>
</reference>
<dbReference type="Proteomes" id="UP000287171">
    <property type="component" value="Unassembled WGS sequence"/>
</dbReference>
<dbReference type="Pfam" id="PF08817">
    <property type="entry name" value="YukD"/>
    <property type="match status" value="1"/>
</dbReference>
<evidence type="ECO:0000313" key="2">
    <source>
        <dbReference type="Proteomes" id="UP000287171"/>
    </source>
</evidence>
<dbReference type="AlphaFoldDB" id="A0A402B9K5"/>
<sequence>MQTLLVTVIGQPNKKSFDLELPGDLPISDLLPFLLELCGLQEETAELSEAELWCLRLDEQTTALQRTHTLIDAGALDGAILYLQTLASLEVSNQPKKSIETRQIVPGPGTGGIGVRWSKGDLNF</sequence>